<evidence type="ECO:0000313" key="2">
    <source>
        <dbReference type="EMBL" id="OAY44605.1"/>
    </source>
</evidence>
<feature type="transmembrane region" description="Helical" evidence="1">
    <location>
        <begin position="12"/>
        <end position="30"/>
    </location>
</feature>
<keyword evidence="1" id="KW-0812">Transmembrane</keyword>
<protein>
    <submittedName>
        <fullName evidence="2">Uncharacterized protein</fullName>
    </submittedName>
</protein>
<keyword evidence="1" id="KW-1133">Transmembrane helix</keyword>
<evidence type="ECO:0000256" key="1">
    <source>
        <dbReference type="SAM" id="Phobius"/>
    </source>
</evidence>
<dbReference type="EMBL" id="CM004394">
    <property type="protein sequence ID" value="OAY44605.1"/>
    <property type="molecule type" value="Genomic_DNA"/>
</dbReference>
<keyword evidence="1" id="KW-0472">Membrane</keyword>
<name>A0A2C9VGW8_MANES</name>
<dbReference type="AlphaFoldDB" id="A0A2C9VGW8"/>
<sequence length="48" mass="5908">MSRLIRSLINYRSWFYLWVVIYRLIFVPLVNETEDFVVKIEALKSCPW</sequence>
<accession>A0A2C9VGW8</accession>
<organism evidence="2">
    <name type="scientific">Manihot esculenta</name>
    <name type="common">Cassava</name>
    <name type="synonym">Jatropha manihot</name>
    <dbReference type="NCBI Taxonomy" id="3983"/>
    <lineage>
        <taxon>Eukaryota</taxon>
        <taxon>Viridiplantae</taxon>
        <taxon>Streptophyta</taxon>
        <taxon>Embryophyta</taxon>
        <taxon>Tracheophyta</taxon>
        <taxon>Spermatophyta</taxon>
        <taxon>Magnoliopsida</taxon>
        <taxon>eudicotyledons</taxon>
        <taxon>Gunneridae</taxon>
        <taxon>Pentapetalae</taxon>
        <taxon>rosids</taxon>
        <taxon>fabids</taxon>
        <taxon>Malpighiales</taxon>
        <taxon>Euphorbiaceae</taxon>
        <taxon>Crotonoideae</taxon>
        <taxon>Manihoteae</taxon>
        <taxon>Manihot</taxon>
    </lineage>
</organism>
<reference evidence="2" key="1">
    <citation type="submission" date="2016-02" db="EMBL/GenBank/DDBJ databases">
        <title>WGS assembly of Manihot esculenta.</title>
        <authorList>
            <person name="Bredeson J.V."/>
            <person name="Prochnik S.E."/>
            <person name="Lyons J.B."/>
            <person name="Schmutz J."/>
            <person name="Grimwood J."/>
            <person name="Vrebalov J."/>
            <person name="Bart R.S."/>
            <person name="Amuge T."/>
            <person name="Ferguson M.E."/>
            <person name="Green R."/>
            <person name="Putnam N."/>
            <person name="Stites J."/>
            <person name="Rounsley S."/>
            <person name="Rokhsar D.S."/>
        </authorList>
    </citation>
    <scope>NUCLEOTIDE SEQUENCE [LARGE SCALE GENOMIC DNA]</scope>
    <source>
        <tissue evidence="2">Leaf</tissue>
    </source>
</reference>
<gene>
    <name evidence="2" type="ORF">MANES_08G165000</name>
</gene>
<proteinExistence type="predicted"/>